<dbReference type="EMBL" id="CM023474">
    <property type="protein sequence ID" value="KAH7948852.1"/>
    <property type="molecule type" value="Genomic_DNA"/>
</dbReference>
<protein>
    <submittedName>
        <fullName evidence="1">Uncharacterized protein</fullName>
    </submittedName>
</protein>
<proteinExistence type="predicted"/>
<accession>A0ACB8CPA3</accession>
<reference evidence="1" key="1">
    <citation type="submission" date="2020-05" db="EMBL/GenBank/DDBJ databases">
        <title>Large-scale comparative analyses of tick genomes elucidate their genetic diversity and vector capacities.</title>
        <authorList>
            <person name="Jia N."/>
            <person name="Wang J."/>
            <person name="Shi W."/>
            <person name="Du L."/>
            <person name="Sun Y."/>
            <person name="Zhan W."/>
            <person name="Jiang J."/>
            <person name="Wang Q."/>
            <person name="Zhang B."/>
            <person name="Ji P."/>
            <person name="Sakyi L.B."/>
            <person name="Cui X."/>
            <person name="Yuan T."/>
            <person name="Jiang B."/>
            <person name="Yang W."/>
            <person name="Lam T.T.-Y."/>
            <person name="Chang Q."/>
            <person name="Ding S."/>
            <person name="Wang X."/>
            <person name="Zhu J."/>
            <person name="Ruan X."/>
            <person name="Zhao L."/>
            <person name="Wei J."/>
            <person name="Que T."/>
            <person name="Du C."/>
            <person name="Cheng J."/>
            <person name="Dai P."/>
            <person name="Han X."/>
            <person name="Huang E."/>
            <person name="Gao Y."/>
            <person name="Liu J."/>
            <person name="Shao H."/>
            <person name="Ye R."/>
            <person name="Li L."/>
            <person name="Wei W."/>
            <person name="Wang X."/>
            <person name="Wang C."/>
            <person name="Yang T."/>
            <person name="Huo Q."/>
            <person name="Li W."/>
            <person name="Guo W."/>
            <person name="Chen H."/>
            <person name="Zhou L."/>
            <person name="Ni X."/>
            <person name="Tian J."/>
            <person name="Zhou Y."/>
            <person name="Sheng Y."/>
            <person name="Liu T."/>
            <person name="Pan Y."/>
            <person name="Xia L."/>
            <person name="Li J."/>
            <person name="Zhao F."/>
            <person name="Cao W."/>
        </authorList>
    </citation>
    <scope>NUCLEOTIDE SEQUENCE</scope>
    <source>
        <strain evidence="1">Dsil-2018</strain>
    </source>
</reference>
<dbReference type="Proteomes" id="UP000821865">
    <property type="component" value="Chromosome 5"/>
</dbReference>
<keyword evidence="2" id="KW-1185">Reference proteome</keyword>
<sequence length="378" mass="43448">MLKRRRRQYQRQPRRWWVRPVFAALKQEGLYYTAMRRMREGDHGFFFKFYRMTPQMFDTLLAFVVTDLTSQNFIREPLEPAERLAIALSYLASGQDICHVALAYRVGIETARMCIRVTCRSLWARLKDHYIKGTFSVVLMAVVDSNCKYTLIDVGAEGRLSDGGTFKNSEFGRALTQGDLDIPSTSLLPGCGTNAPYAFVGDEAFQLRKDFLRPYPARQLDDEKRVFNYRLSRARRSAENEFGITAARWRILLRTIPLRPKNVDFIIKAACIQHNFLTVHNPQSHKFADAEDSFGNLIPRQWRYGVQEASANSSEPHFFPVKATHCRNYLSDAAAARNIFAAYFCSSAGEVPWQWNLPGISKQATVKRLQEQILPTIH</sequence>
<name>A0ACB8CPA3_DERSI</name>
<evidence type="ECO:0000313" key="2">
    <source>
        <dbReference type="Proteomes" id="UP000821865"/>
    </source>
</evidence>
<gene>
    <name evidence="1" type="ORF">HPB49_002797</name>
</gene>
<comment type="caution">
    <text evidence="1">The sequence shown here is derived from an EMBL/GenBank/DDBJ whole genome shotgun (WGS) entry which is preliminary data.</text>
</comment>
<organism evidence="1 2">
    <name type="scientific">Dermacentor silvarum</name>
    <name type="common">Tick</name>
    <dbReference type="NCBI Taxonomy" id="543639"/>
    <lineage>
        <taxon>Eukaryota</taxon>
        <taxon>Metazoa</taxon>
        <taxon>Ecdysozoa</taxon>
        <taxon>Arthropoda</taxon>
        <taxon>Chelicerata</taxon>
        <taxon>Arachnida</taxon>
        <taxon>Acari</taxon>
        <taxon>Parasitiformes</taxon>
        <taxon>Ixodida</taxon>
        <taxon>Ixodoidea</taxon>
        <taxon>Ixodidae</taxon>
        <taxon>Rhipicephalinae</taxon>
        <taxon>Dermacentor</taxon>
    </lineage>
</organism>
<evidence type="ECO:0000313" key="1">
    <source>
        <dbReference type="EMBL" id="KAH7948852.1"/>
    </source>
</evidence>